<accession>A0A558AIE8</accession>
<dbReference type="Proteomes" id="UP000318578">
    <property type="component" value="Unassembled WGS sequence"/>
</dbReference>
<feature type="region of interest" description="Disordered" evidence="1">
    <location>
        <begin position="57"/>
        <end position="76"/>
    </location>
</feature>
<evidence type="ECO:0000313" key="2">
    <source>
        <dbReference type="EMBL" id="TVT24045.1"/>
    </source>
</evidence>
<comment type="caution">
    <text evidence="2">The sequence shown here is derived from an EMBL/GenBank/DDBJ whole genome shotgun (WGS) entry which is preliminary data.</text>
</comment>
<organism evidence="2 3">
    <name type="scientific">Amycolatopsis acidiphila</name>
    <dbReference type="NCBI Taxonomy" id="715473"/>
    <lineage>
        <taxon>Bacteria</taxon>
        <taxon>Bacillati</taxon>
        <taxon>Actinomycetota</taxon>
        <taxon>Actinomycetes</taxon>
        <taxon>Pseudonocardiales</taxon>
        <taxon>Pseudonocardiaceae</taxon>
        <taxon>Amycolatopsis</taxon>
    </lineage>
</organism>
<protein>
    <submittedName>
        <fullName evidence="2">Uncharacterized protein</fullName>
    </submittedName>
</protein>
<dbReference type="RefSeq" id="WP_144635716.1">
    <property type="nucleotide sequence ID" value="NZ_BNAX01000018.1"/>
</dbReference>
<feature type="compositionally biased region" description="Acidic residues" evidence="1">
    <location>
        <begin position="60"/>
        <end position="76"/>
    </location>
</feature>
<name>A0A558AIE8_9PSEU</name>
<dbReference type="EMBL" id="VJZA01000008">
    <property type="protein sequence ID" value="TVT24045.1"/>
    <property type="molecule type" value="Genomic_DNA"/>
</dbReference>
<evidence type="ECO:0000313" key="3">
    <source>
        <dbReference type="Proteomes" id="UP000318578"/>
    </source>
</evidence>
<evidence type="ECO:0000256" key="1">
    <source>
        <dbReference type="SAM" id="MobiDB-lite"/>
    </source>
</evidence>
<gene>
    <name evidence="2" type="ORF">FNH06_07490</name>
</gene>
<reference evidence="2 3" key="1">
    <citation type="submission" date="2019-07" db="EMBL/GenBank/DDBJ databases">
        <title>New species of Amycolatopsis and Streptomyces.</title>
        <authorList>
            <person name="Duangmal K."/>
            <person name="Teo W.F.A."/>
            <person name="Lipun K."/>
        </authorList>
    </citation>
    <scope>NUCLEOTIDE SEQUENCE [LARGE SCALE GENOMIC DNA]</scope>
    <source>
        <strain evidence="2 3">JCM 30562</strain>
    </source>
</reference>
<dbReference type="AlphaFoldDB" id="A0A558AIE8"/>
<proteinExistence type="predicted"/>
<keyword evidence="3" id="KW-1185">Reference proteome</keyword>
<sequence length="76" mass="8378">MDLSGAARQVVDLARSYHGQAGRYAIDENTPVEPPFVSIRSVLATDTSTIDEAMKRFDLPDDEDMSDEVEDEDGTD</sequence>